<keyword evidence="2" id="KW-1133">Transmembrane helix</keyword>
<dbReference type="EMBL" id="JAGEUA010000003">
    <property type="protein sequence ID" value="KAL0993537.1"/>
    <property type="molecule type" value="Genomic_DNA"/>
</dbReference>
<evidence type="ECO:0000256" key="1">
    <source>
        <dbReference type="SAM" id="MobiDB-lite"/>
    </source>
</evidence>
<keyword evidence="3" id="KW-0732">Signal</keyword>
<dbReference type="InterPro" id="IPR003598">
    <property type="entry name" value="Ig_sub2"/>
</dbReference>
<gene>
    <name evidence="5" type="ORF">UPYG_G00109340</name>
</gene>
<dbReference type="InterPro" id="IPR013783">
    <property type="entry name" value="Ig-like_fold"/>
</dbReference>
<evidence type="ECO:0000259" key="4">
    <source>
        <dbReference type="PROSITE" id="PS50835"/>
    </source>
</evidence>
<dbReference type="Gene3D" id="2.60.40.10">
    <property type="entry name" value="Immunoglobulins"/>
    <property type="match status" value="4"/>
</dbReference>
<dbReference type="Proteomes" id="UP001557470">
    <property type="component" value="Unassembled WGS sequence"/>
</dbReference>
<dbReference type="PANTHER" id="PTHR46013:SF4">
    <property type="entry name" value="B-CELL RECEPTOR CD22-RELATED"/>
    <property type="match status" value="1"/>
</dbReference>
<proteinExistence type="predicted"/>
<protein>
    <recommendedName>
        <fullName evidence="4">Ig-like domain-containing protein</fullName>
    </recommendedName>
</protein>
<dbReference type="InterPro" id="IPR003599">
    <property type="entry name" value="Ig_sub"/>
</dbReference>
<keyword evidence="2" id="KW-0812">Transmembrane</keyword>
<dbReference type="Pfam" id="PF07686">
    <property type="entry name" value="V-set"/>
    <property type="match status" value="2"/>
</dbReference>
<feature type="compositionally biased region" description="Acidic residues" evidence="1">
    <location>
        <begin position="630"/>
        <end position="644"/>
    </location>
</feature>
<dbReference type="PROSITE" id="PS50835">
    <property type="entry name" value="IG_LIKE"/>
    <property type="match status" value="3"/>
</dbReference>
<reference evidence="5 6" key="1">
    <citation type="submission" date="2024-06" db="EMBL/GenBank/DDBJ databases">
        <authorList>
            <person name="Pan Q."/>
            <person name="Wen M."/>
            <person name="Jouanno E."/>
            <person name="Zahm M."/>
            <person name="Klopp C."/>
            <person name="Cabau C."/>
            <person name="Louis A."/>
            <person name="Berthelot C."/>
            <person name="Parey E."/>
            <person name="Roest Crollius H."/>
            <person name="Montfort J."/>
            <person name="Robinson-Rechavi M."/>
            <person name="Bouchez O."/>
            <person name="Lampietro C."/>
            <person name="Lopez Roques C."/>
            <person name="Donnadieu C."/>
            <person name="Postlethwait J."/>
            <person name="Bobe J."/>
            <person name="Verreycken H."/>
            <person name="Guiguen Y."/>
        </authorList>
    </citation>
    <scope>NUCLEOTIDE SEQUENCE [LARGE SCALE GENOMIC DNA]</scope>
    <source>
        <strain evidence="5">Up_M1</strain>
        <tissue evidence="5">Testis</tissue>
    </source>
</reference>
<accession>A0ABD0XS83</accession>
<organism evidence="5 6">
    <name type="scientific">Umbra pygmaea</name>
    <name type="common">Eastern mudminnow</name>
    <dbReference type="NCBI Taxonomy" id="75934"/>
    <lineage>
        <taxon>Eukaryota</taxon>
        <taxon>Metazoa</taxon>
        <taxon>Chordata</taxon>
        <taxon>Craniata</taxon>
        <taxon>Vertebrata</taxon>
        <taxon>Euteleostomi</taxon>
        <taxon>Actinopterygii</taxon>
        <taxon>Neopterygii</taxon>
        <taxon>Teleostei</taxon>
        <taxon>Protacanthopterygii</taxon>
        <taxon>Esociformes</taxon>
        <taxon>Umbridae</taxon>
        <taxon>Umbra</taxon>
    </lineage>
</organism>
<keyword evidence="2" id="KW-0472">Membrane</keyword>
<evidence type="ECO:0000256" key="2">
    <source>
        <dbReference type="SAM" id="Phobius"/>
    </source>
</evidence>
<dbReference type="SMART" id="SM00408">
    <property type="entry name" value="IGc2"/>
    <property type="match status" value="1"/>
</dbReference>
<feature type="domain" description="Ig-like" evidence="4">
    <location>
        <begin position="208"/>
        <end position="277"/>
    </location>
</feature>
<dbReference type="InterPro" id="IPR036179">
    <property type="entry name" value="Ig-like_dom_sf"/>
</dbReference>
<dbReference type="SUPFAM" id="SSF48726">
    <property type="entry name" value="Immunoglobulin"/>
    <property type="match status" value="4"/>
</dbReference>
<feature type="signal peptide" evidence="3">
    <location>
        <begin position="1"/>
        <end position="21"/>
    </location>
</feature>
<feature type="region of interest" description="Disordered" evidence="1">
    <location>
        <begin position="623"/>
        <end position="644"/>
    </location>
</feature>
<feature type="transmembrane region" description="Helical" evidence="2">
    <location>
        <begin position="487"/>
        <end position="511"/>
    </location>
</feature>
<dbReference type="InterPro" id="IPR007110">
    <property type="entry name" value="Ig-like_dom"/>
</dbReference>
<dbReference type="Pfam" id="PF13927">
    <property type="entry name" value="Ig_3"/>
    <property type="match status" value="1"/>
</dbReference>
<dbReference type="InterPro" id="IPR013106">
    <property type="entry name" value="Ig_V-set"/>
</dbReference>
<dbReference type="CDD" id="cd00096">
    <property type="entry name" value="Ig"/>
    <property type="match status" value="1"/>
</dbReference>
<feature type="chain" id="PRO_5044765241" description="Ig-like domain-containing protein" evidence="3">
    <location>
        <begin position="22"/>
        <end position="644"/>
    </location>
</feature>
<feature type="domain" description="Ig-like" evidence="4">
    <location>
        <begin position="27"/>
        <end position="91"/>
    </location>
</feature>
<name>A0ABD0XS83_UMBPY</name>
<dbReference type="AlphaFoldDB" id="A0ABD0XS83"/>
<comment type="caution">
    <text evidence="5">The sequence shown here is derived from an EMBL/GenBank/DDBJ whole genome shotgun (WGS) entry which is preliminary data.</text>
</comment>
<feature type="domain" description="Ig-like" evidence="4">
    <location>
        <begin position="396"/>
        <end position="483"/>
    </location>
</feature>
<evidence type="ECO:0000256" key="3">
    <source>
        <dbReference type="SAM" id="SignalP"/>
    </source>
</evidence>
<evidence type="ECO:0000313" key="6">
    <source>
        <dbReference type="Proteomes" id="UP001557470"/>
    </source>
</evidence>
<dbReference type="PANTHER" id="PTHR46013">
    <property type="entry name" value="VASCULAR CELL ADHESION MOLECULE 1"/>
    <property type="match status" value="1"/>
</dbReference>
<sequence>MDLRNAGRLMVFLWFLTETATKCVQRSQVSVSVTNTGTEQQVKLTCSNACNLIYNPTYVWYRNGQRINTLTSISQIVEDYSINSYSCAVKDHEDLHSPTVCSWGQTCFEVSYTHQSVCVLKGTTVELPCKYQYPASHNILEANWYIQDKPNAAPTNLSLVPGYANRVEFVGRKDTDCTLRITDLRETDSAEYKFRFKTQYGEWGYSFPGTTLNVTDLQVKVTPASEGRNVILTCTTICTLTDKPNFIWFKTGQILTTESSQEISVMSYYTYSYSCAVKGHDNLRSPTVCVLGHSCFDVIYTHQSICAVKGLAVDLLCTYQYPRTQNLSEANWYIQKKPNGALTTLSLFSGYENRMQFDKNKAKDCTLRITDLRESDSAEYKFRFKTQYGEWGFSLPGTTLYVTDLQVKLSRLSGNVTLICSTTCTLTDNPTFVWYKNGQHLTNPTIQNNYLYIKPFSREDAGSYSCAVKTGNTEVRSPALTVGEHTFVMKAVFGITVGLILLVSLSGFLWFRKKEPLFVSHRSTSDTQNAAEKTQEDCSPVYVNITRLTMIPTVPQTSDSDEEDEHLYANTHFSSSKTQDVDVYSNVQLAQVHLPDEDEQDDGYYGNIHFTCYHDVPLYSTTQLPQPQIPDEDDESCYIDADTQ</sequence>
<dbReference type="SMART" id="SM00409">
    <property type="entry name" value="IG"/>
    <property type="match status" value="4"/>
</dbReference>
<evidence type="ECO:0000313" key="5">
    <source>
        <dbReference type="EMBL" id="KAL0993537.1"/>
    </source>
</evidence>
<keyword evidence="6" id="KW-1185">Reference proteome</keyword>